<gene>
    <name evidence="5" type="ORF">M0811_06879</name>
</gene>
<dbReference type="OMA" id="PRNFTWR"/>
<dbReference type="InterPro" id="IPR036013">
    <property type="entry name" value="Band_7/SPFH_dom_sf"/>
</dbReference>
<dbReference type="GO" id="GO:0005739">
    <property type="term" value="C:mitochondrion"/>
    <property type="evidence" value="ECO:0007669"/>
    <property type="project" value="TreeGrafter"/>
</dbReference>
<dbReference type="Proteomes" id="UP001149090">
    <property type="component" value="Unassembled WGS sequence"/>
</dbReference>
<keyword evidence="3" id="KW-0472">Membrane</keyword>
<name>A0A9Q0RDD1_ANAIG</name>
<dbReference type="AlphaFoldDB" id="A0A9Q0RDD1"/>
<protein>
    <recommendedName>
        <fullName evidence="4">Band 7 domain-containing protein</fullName>
    </recommendedName>
</protein>
<sequence length="367" mass="41526">MSTGGIVGGIVAAVVVIIILILICKSMYVVHQAESIVIERFGKFKRVLDSGLHFIAPFADSPRSFQWRRTAISETGNIIDQTATHYRIDKRESIFNFLPQEAYTKDTVLLDVNALMYYRIVDVAKAVYEVDDLQGALSNTAQTQIKEVFGNMTFNEALQSQERINDYLVREFSRLFLSWGIEVMRMELQDLKPKHTISEGMKKQMIAERQRRGEFIKSEGKKMGMKIKAEGSRMVSVNLGLAEQESTRKRSEGDATSRIEIAHAEATALQLLSDALAPDKMSQSQYQISLKFLDIFKSVPNSSGQKVLYIGYRLDDVMGSISGLGDYFGLRPAKFKPPKRKTPVYQDDTQTDLPLHLKKDDDFEDLN</sequence>
<dbReference type="OrthoDB" id="434619at2759"/>
<dbReference type="GO" id="GO:0005886">
    <property type="term" value="C:plasma membrane"/>
    <property type="evidence" value="ECO:0007669"/>
    <property type="project" value="UniProtKB-ARBA"/>
</dbReference>
<accession>A0A9Q0RDD1</accession>
<comment type="caution">
    <text evidence="5">The sequence shown here is derived from an EMBL/GenBank/DDBJ whole genome shotgun (WGS) entry which is preliminary data.</text>
</comment>
<feature type="region of interest" description="Disordered" evidence="2">
    <location>
        <begin position="335"/>
        <end position="367"/>
    </location>
</feature>
<dbReference type="InterPro" id="IPR001107">
    <property type="entry name" value="Band_7"/>
</dbReference>
<dbReference type="SUPFAM" id="SSF117892">
    <property type="entry name" value="Band 7/SPFH domain"/>
    <property type="match status" value="1"/>
</dbReference>
<organism evidence="5 6">
    <name type="scientific">Anaeramoeba ignava</name>
    <name type="common">Anaerobic marine amoeba</name>
    <dbReference type="NCBI Taxonomy" id="1746090"/>
    <lineage>
        <taxon>Eukaryota</taxon>
        <taxon>Metamonada</taxon>
        <taxon>Anaeramoebidae</taxon>
        <taxon>Anaeramoeba</taxon>
    </lineage>
</organism>
<evidence type="ECO:0000256" key="2">
    <source>
        <dbReference type="SAM" id="MobiDB-lite"/>
    </source>
</evidence>
<proteinExistence type="inferred from homology"/>
<evidence type="ECO:0000256" key="1">
    <source>
        <dbReference type="ARBA" id="ARBA00008164"/>
    </source>
</evidence>
<evidence type="ECO:0000259" key="4">
    <source>
        <dbReference type="SMART" id="SM00244"/>
    </source>
</evidence>
<dbReference type="PANTHER" id="PTHR43327">
    <property type="entry name" value="STOMATIN-LIKE PROTEIN 2, MITOCHONDRIAL"/>
    <property type="match status" value="1"/>
</dbReference>
<keyword evidence="3" id="KW-0812">Transmembrane</keyword>
<dbReference type="PANTHER" id="PTHR43327:SF10">
    <property type="entry name" value="STOMATIN-LIKE PROTEIN 2, MITOCHONDRIAL"/>
    <property type="match status" value="1"/>
</dbReference>
<dbReference type="Gene3D" id="3.30.479.30">
    <property type="entry name" value="Band 7 domain"/>
    <property type="match status" value="1"/>
</dbReference>
<dbReference type="CDD" id="cd08829">
    <property type="entry name" value="SPFH_paraslipin"/>
    <property type="match status" value="1"/>
</dbReference>
<dbReference type="GO" id="GO:0098552">
    <property type="term" value="C:side of membrane"/>
    <property type="evidence" value="ECO:0007669"/>
    <property type="project" value="UniProtKB-ARBA"/>
</dbReference>
<dbReference type="EMBL" id="JAPDFW010000063">
    <property type="protein sequence ID" value="KAJ5076017.1"/>
    <property type="molecule type" value="Genomic_DNA"/>
</dbReference>
<keyword evidence="6" id="KW-1185">Reference proteome</keyword>
<evidence type="ECO:0000256" key="3">
    <source>
        <dbReference type="SAM" id="Phobius"/>
    </source>
</evidence>
<reference evidence="5" key="1">
    <citation type="submission" date="2022-10" db="EMBL/GenBank/DDBJ databases">
        <title>Novel sulphate-reducing endosymbionts in the free-living metamonad Anaeramoeba.</title>
        <authorList>
            <person name="Jerlstrom-Hultqvist J."/>
            <person name="Cepicka I."/>
            <person name="Gallot-Lavallee L."/>
            <person name="Salas-Leiva D."/>
            <person name="Curtis B.A."/>
            <person name="Zahonova K."/>
            <person name="Pipaliya S."/>
            <person name="Dacks J."/>
            <person name="Roger A.J."/>
        </authorList>
    </citation>
    <scope>NUCLEOTIDE SEQUENCE</scope>
    <source>
        <strain evidence="5">BMAN</strain>
    </source>
</reference>
<comment type="similarity">
    <text evidence="1">Belongs to the band 7/mec-2 family.</text>
</comment>
<dbReference type="FunFam" id="3.30.479.30:FF:000004">
    <property type="entry name" value="Putative membrane protease family, stomatin"/>
    <property type="match status" value="1"/>
</dbReference>
<evidence type="ECO:0000313" key="6">
    <source>
        <dbReference type="Proteomes" id="UP001149090"/>
    </source>
</evidence>
<feature type="domain" description="Band 7" evidence="4">
    <location>
        <begin position="25"/>
        <end position="205"/>
    </location>
</feature>
<keyword evidence="3" id="KW-1133">Transmembrane helix</keyword>
<dbReference type="InterPro" id="IPR050710">
    <property type="entry name" value="Band7/mec-2_domain"/>
</dbReference>
<feature type="transmembrane region" description="Helical" evidence="3">
    <location>
        <begin position="6"/>
        <end position="24"/>
    </location>
</feature>
<dbReference type="GO" id="GO:0007005">
    <property type="term" value="P:mitochondrion organization"/>
    <property type="evidence" value="ECO:0007669"/>
    <property type="project" value="TreeGrafter"/>
</dbReference>
<dbReference type="SMART" id="SM00244">
    <property type="entry name" value="PHB"/>
    <property type="match status" value="1"/>
</dbReference>
<evidence type="ECO:0000313" key="5">
    <source>
        <dbReference type="EMBL" id="KAJ5076017.1"/>
    </source>
</evidence>
<dbReference type="Pfam" id="PF01145">
    <property type="entry name" value="Band_7"/>
    <property type="match status" value="1"/>
</dbReference>